<reference evidence="1 2" key="1">
    <citation type="submission" date="2024-10" db="EMBL/GenBank/DDBJ databases">
        <title>The Natural Products Discovery Center: Release of the First 8490 Sequenced Strains for Exploring Actinobacteria Biosynthetic Diversity.</title>
        <authorList>
            <person name="Kalkreuter E."/>
            <person name="Kautsar S.A."/>
            <person name="Yang D."/>
            <person name="Bader C.D."/>
            <person name="Teijaro C.N."/>
            <person name="Fluegel L."/>
            <person name="Davis C.M."/>
            <person name="Simpson J.R."/>
            <person name="Lauterbach L."/>
            <person name="Steele A.D."/>
            <person name="Gui C."/>
            <person name="Meng S."/>
            <person name="Li G."/>
            <person name="Viehrig K."/>
            <person name="Ye F."/>
            <person name="Su P."/>
            <person name="Kiefer A.F."/>
            <person name="Nichols A."/>
            <person name="Cepeda A.J."/>
            <person name="Yan W."/>
            <person name="Fan B."/>
            <person name="Jiang Y."/>
            <person name="Adhikari A."/>
            <person name="Zheng C.-J."/>
            <person name="Schuster L."/>
            <person name="Cowan T.M."/>
            <person name="Smanski M.J."/>
            <person name="Chevrette M.G."/>
            <person name="De Carvalho L.P.S."/>
            <person name="Shen B."/>
        </authorList>
    </citation>
    <scope>NUCLEOTIDE SEQUENCE [LARGE SCALE GENOMIC DNA]</scope>
    <source>
        <strain evidence="1 2">NPDC087220</strain>
    </source>
</reference>
<keyword evidence="2" id="KW-1185">Reference proteome</keyword>
<dbReference type="RefSeq" id="WP_402376438.1">
    <property type="nucleotide sequence ID" value="NZ_JBIUYY010000001.1"/>
</dbReference>
<protein>
    <submittedName>
        <fullName evidence="1">Uncharacterized protein</fullName>
    </submittedName>
</protein>
<proteinExistence type="predicted"/>
<gene>
    <name evidence="1" type="ORF">ACIO7M_01320</name>
</gene>
<organism evidence="1 2">
    <name type="scientific">Streptomyces toxytricini</name>
    <name type="common">Actinomyces toxytricini</name>
    <dbReference type="NCBI Taxonomy" id="67369"/>
    <lineage>
        <taxon>Bacteria</taxon>
        <taxon>Bacillati</taxon>
        <taxon>Actinomycetota</taxon>
        <taxon>Actinomycetes</taxon>
        <taxon>Kitasatosporales</taxon>
        <taxon>Streptomycetaceae</taxon>
        <taxon>Streptomyces</taxon>
    </lineage>
</organism>
<sequence length="112" mass="12498">MAGNPFHVVQTDQLSITYILGLDDDPDTVENTDAFVTAPDGTRWTATLLTHREVARVMDRWSTTGECADGSYLQVRDLVIVREPGVDSMTRALVDIFDEYGMNTDVLPKFTD</sequence>
<evidence type="ECO:0000313" key="1">
    <source>
        <dbReference type="EMBL" id="MFJ2819742.1"/>
    </source>
</evidence>
<accession>A0ABW8EC54</accession>
<comment type="caution">
    <text evidence="1">The sequence shown here is derived from an EMBL/GenBank/DDBJ whole genome shotgun (WGS) entry which is preliminary data.</text>
</comment>
<dbReference type="EMBL" id="JBIUYY010000001">
    <property type="protein sequence ID" value="MFJ2819742.1"/>
    <property type="molecule type" value="Genomic_DNA"/>
</dbReference>
<name>A0ABW8EC54_STRT5</name>
<evidence type="ECO:0000313" key="2">
    <source>
        <dbReference type="Proteomes" id="UP001617351"/>
    </source>
</evidence>
<dbReference type="Proteomes" id="UP001617351">
    <property type="component" value="Unassembled WGS sequence"/>
</dbReference>